<dbReference type="Proteomes" id="UP001378188">
    <property type="component" value="Unassembled WGS sequence"/>
</dbReference>
<sequence length="314" mass="35175">MSNVPISVITCTHNPRPDYIGRTLAGLNAQTLPTGQWELVVVDNCSDPPLRDRLALGWHQAARTVREETLGLTPARLRGIREARGELLIFVDDDNVLDPDFLEQAVRTANERPWLGAWSGQCRPEFEVDPPDWTRRYWGNLVIREFDHDVWSNLPRLPATMPCGAGLCVRRDAALEYMRLHDTGRRPIQMDRTGTSLVSGGDNDLAACACDIGLGQGLIASLKLTHLIAKGRLTEAYLERLSEGIYLSGVVLAHMRANFDELESYKVRLRDRLRVLTLPEPHRRIARAALRGRARGLELISRLSCSAGSQHEHP</sequence>
<organism evidence="2 3">
    <name type="scientific">Microbaculum marinum</name>
    <dbReference type="NCBI Taxonomy" id="1764581"/>
    <lineage>
        <taxon>Bacteria</taxon>
        <taxon>Pseudomonadati</taxon>
        <taxon>Pseudomonadota</taxon>
        <taxon>Alphaproteobacteria</taxon>
        <taxon>Hyphomicrobiales</taxon>
        <taxon>Tepidamorphaceae</taxon>
        <taxon>Microbaculum</taxon>
    </lineage>
</organism>
<dbReference type="SUPFAM" id="SSF53448">
    <property type="entry name" value="Nucleotide-diphospho-sugar transferases"/>
    <property type="match status" value="1"/>
</dbReference>
<dbReference type="Pfam" id="PF00535">
    <property type="entry name" value="Glycos_transf_2"/>
    <property type="match status" value="1"/>
</dbReference>
<dbReference type="EMBL" id="JAZHOF010000006">
    <property type="protein sequence ID" value="MEJ8572828.1"/>
    <property type="molecule type" value="Genomic_DNA"/>
</dbReference>
<evidence type="ECO:0000313" key="3">
    <source>
        <dbReference type="Proteomes" id="UP001378188"/>
    </source>
</evidence>
<comment type="caution">
    <text evidence="2">The sequence shown here is derived from an EMBL/GenBank/DDBJ whole genome shotgun (WGS) entry which is preliminary data.</text>
</comment>
<dbReference type="InterPro" id="IPR029044">
    <property type="entry name" value="Nucleotide-diphossugar_trans"/>
</dbReference>
<accession>A0AAW9RR58</accession>
<dbReference type="PANTHER" id="PTHR22916">
    <property type="entry name" value="GLYCOSYLTRANSFERASE"/>
    <property type="match status" value="1"/>
</dbReference>
<dbReference type="RefSeq" id="WP_340330529.1">
    <property type="nucleotide sequence ID" value="NZ_JAZHOF010000006.1"/>
</dbReference>
<evidence type="ECO:0000259" key="1">
    <source>
        <dbReference type="Pfam" id="PF00535"/>
    </source>
</evidence>
<keyword evidence="2" id="KW-0328">Glycosyltransferase</keyword>
<proteinExistence type="predicted"/>
<keyword evidence="3" id="KW-1185">Reference proteome</keyword>
<reference evidence="2 3" key="1">
    <citation type="submission" date="2024-02" db="EMBL/GenBank/DDBJ databases">
        <title>Genome analysis and characterization of Microbaculum marinisediminis sp. nov., isolated from marine sediment.</title>
        <authorList>
            <person name="Du Z.-J."/>
            <person name="Ye Y.-Q."/>
            <person name="Zhang Z.-R."/>
            <person name="Yuan S.-M."/>
            <person name="Zhang X.-Y."/>
        </authorList>
    </citation>
    <scope>NUCLEOTIDE SEQUENCE [LARGE SCALE GENOMIC DNA]</scope>
    <source>
        <strain evidence="2 3">SDUM1044001</strain>
    </source>
</reference>
<dbReference type="GO" id="GO:0016758">
    <property type="term" value="F:hexosyltransferase activity"/>
    <property type="evidence" value="ECO:0007669"/>
    <property type="project" value="UniProtKB-ARBA"/>
</dbReference>
<dbReference type="AlphaFoldDB" id="A0AAW9RR58"/>
<dbReference type="InterPro" id="IPR001173">
    <property type="entry name" value="Glyco_trans_2-like"/>
</dbReference>
<name>A0AAW9RR58_9HYPH</name>
<evidence type="ECO:0000313" key="2">
    <source>
        <dbReference type="EMBL" id="MEJ8572828.1"/>
    </source>
</evidence>
<protein>
    <submittedName>
        <fullName evidence="2">Glycosyltransferase</fullName>
        <ecNumber evidence="2">2.4.-.-</ecNumber>
    </submittedName>
</protein>
<gene>
    <name evidence="2" type="ORF">V3328_15160</name>
</gene>
<dbReference type="Gene3D" id="3.90.550.10">
    <property type="entry name" value="Spore Coat Polysaccharide Biosynthesis Protein SpsA, Chain A"/>
    <property type="match status" value="1"/>
</dbReference>
<feature type="domain" description="Glycosyltransferase 2-like" evidence="1">
    <location>
        <begin position="7"/>
        <end position="113"/>
    </location>
</feature>
<dbReference type="CDD" id="cd00761">
    <property type="entry name" value="Glyco_tranf_GTA_type"/>
    <property type="match status" value="1"/>
</dbReference>
<keyword evidence="2" id="KW-0808">Transferase</keyword>
<dbReference type="EC" id="2.4.-.-" evidence="2"/>